<feature type="compositionally biased region" description="Polar residues" evidence="1">
    <location>
        <begin position="36"/>
        <end position="51"/>
    </location>
</feature>
<dbReference type="Proteomes" id="UP001295444">
    <property type="component" value="Chromosome 08"/>
</dbReference>
<gene>
    <name evidence="2" type="ORF">PECUL_23A040489</name>
</gene>
<keyword evidence="3" id="KW-1185">Reference proteome</keyword>
<dbReference type="InterPro" id="IPR004244">
    <property type="entry name" value="Transposase_22"/>
</dbReference>
<sequence length="162" mass="19134">MRCWPNRTAIREEIMEVQRDLTALERRVEELEADRAQTQQHQQASNTSTTRQGNVILELRRQVEDLDNRGMRNNICIRGLPESAEESFTLKDIIMRKARPQQAIDFLNAQVSLFQDLSSLTLEARRALRWLTRLLQEKRIPYKWGFSFSLQARVDNAWHVVR</sequence>
<accession>A0AAD1SYH4</accession>
<dbReference type="EMBL" id="OW240919">
    <property type="protein sequence ID" value="CAH2311528.1"/>
    <property type="molecule type" value="Genomic_DNA"/>
</dbReference>
<name>A0AAD1SYH4_PELCU</name>
<feature type="region of interest" description="Disordered" evidence="1">
    <location>
        <begin position="32"/>
        <end position="51"/>
    </location>
</feature>
<dbReference type="PANTHER" id="PTHR11505">
    <property type="entry name" value="L1 TRANSPOSABLE ELEMENT-RELATED"/>
    <property type="match status" value="1"/>
</dbReference>
<reference evidence="2" key="1">
    <citation type="submission" date="2022-03" db="EMBL/GenBank/DDBJ databases">
        <authorList>
            <person name="Alioto T."/>
            <person name="Alioto T."/>
            <person name="Gomez Garrido J."/>
        </authorList>
    </citation>
    <scope>NUCLEOTIDE SEQUENCE</scope>
</reference>
<dbReference type="InterPro" id="IPR042566">
    <property type="entry name" value="L1_C"/>
</dbReference>
<evidence type="ECO:0000256" key="1">
    <source>
        <dbReference type="SAM" id="MobiDB-lite"/>
    </source>
</evidence>
<dbReference type="Gene3D" id="3.30.250.20">
    <property type="entry name" value="L1 transposable element, C-terminal domain"/>
    <property type="match status" value="1"/>
</dbReference>
<protein>
    <submittedName>
        <fullName evidence="2">Uncharacterized protein</fullName>
    </submittedName>
</protein>
<evidence type="ECO:0000313" key="2">
    <source>
        <dbReference type="EMBL" id="CAH2311528.1"/>
    </source>
</evidence>
<dbReference type="AlphaFoldDB" id="A0AAD1SYH4"/>
<evidence type="ECO:0000313" key="3">
    <source>
        <dbReference type="Proteomes" id="UP001295444"/>
    </source>
</evidence>
<proteinExistence type="predicted"/>
<organism evidence="2 3">
    <name type="scientific">Pelobates cultripes</name>
    <name type="common">Western spadefoot toad</name>
    <dbReference type="NCBI Taxonomy" id="61616"/>
    <lineage>
        <taxon>Eukaryota</taxon>
        <taxon>Metazoa</taxon>
        <taxon>Chordata</taxon>
        <taxon>Craniata</taxon>
        <taxon>Vertebrata</taxon>
        <taxon>Euteleostomi</taxon>
        <taxon>Amphibia</taxon>
        <taxon>Batrachia</taxon>
        <taxon>Anura</taxon>
        <taxon>Pelobatoidea</taxon>
        <taxon>Pelobatidae</taxon>
        <taxon>Pelobates</taxon>
    </lineage>
</organism>